<evidence type="ECO:0000256" key="1">
    <source>
        <dbReference type="SAM" id="Coils"/>
    </source>
</evidence>
<dbReference type="EMBL" id="HBIN01001899">
    <property type="protein sequence ID" value="CAE0430851.1"/>
    <property type="molecule type" value="Transcribed_RNA"/>
</dbReference>
<evidence type="ECO:0000256" key="2">
    <source>
        <dbReference type="SAM" id="MobiDB-lite"/>
    </source>
</evidence>
<organism evidence="3">
    <name type="scientific">Aplanochytrium stocchinoi</name>
    <dbReference type="NCBI Taxonomy" id="215587"/>
    <lineage>
        <taxon>Eukaryota</taxon>
        <taxon>Sar</taxon>
        <taxon>Stramenopiles</taxon>
        <taxon>Bigyra</taxon>
        <taxon>Labyrinthulomycetes</taxon>
        <taxon>Thraustochytrida</taxon>
        <taxon>Thraustochytriidae</taxon>
        <taxon>Aplanochytrium</taxon>
    </lineage>
</organism>
<name>A0A7S3LJP6_9STRA</name>
<feature type="compositionally biased region" description="Basic and acidic residues" evidence="2">
    <location>
        <begin position="1"/>
        <end position="10"/>
    </location>
</feature>
<evidence type="ECO:0000313" key="3">
    <source>
        <dbReference type="EMBL" id="CAE0430851.1"/>
    </source>
</evidence>
<sequence length="488" mass="55352">MEKQLDDKSVSEGSETEPESDSSEGMELDSGPIHTDSALASSSSNKSTKEHSETVTQMGPGLSLDVLSNACVDVSVKKRRKAAWNRRARAKKRMEKELLNLQNWKLEEEKDKYRRWIGSLQNQIQALKRNRETTFERERLVLENRLLRAELKKAKIAVNKIKEIIKSAGPDFRKAEKLRILSTGIQSTVGQMLGLGYVSLFDDSWHSITVPLSADMIRTESGFVGDRNVYLRYQYLPHGASRNDATRVNIRMDFFNIIKGNPKEIAKKMKMSMNSNKAWVEELARYLKLDRSSVKFTWKEIDDFSKDIKNDAGLMSAECKLFQYSEEYEITDSVDGSLIVYRKNALFMSALDSVLLFVDAFPKSPERFPKRLNNDQDSVDSNEKVPGFVVSWAGFRQEVDNGNESVQVPSDFSNFQQFIDAYILDASETPGMTNIRAIHSYELNNKGDALAFQDPKVLHPVTESGDVNTALVFAEHMKVLLKGVEQLT</sequence>
<accession>A0A7S3LJP6</accession>
<gene>
    <name evidence="3" type="ORF">ASTO00021_LOCUS1205</name>
</gene>
<evidence type="ECO:0008006" key="4">
    <source>
        <dbReference type="Google" id="ProtNLM"/>
    </source>
</evidence>
<protein>
    <recommendedName>
        <fullName evidence="4">BZIP domain-containing protein</fullName>
    </recommendedName>
</protein>
<feature type="compositionally biased region" description="Acidic residues" evidence="2">
    <location>
        <begin position="14"/>
        <end position="27"/>
    </location>
</feature>
<feature type="region of interest" description="Disordered" evidence="2">
    <location>
        <begin position="1"/>
        <end position="60"/>
    </location>
</feature>
<keyword evidence="1" id="KW-0175">Coiled coil</keyword>
<dbReference type="AlphaFoldDB" id="A0A7S3LJP6"/>
<reference evidence="3" key="1">
    <citation type="submission" date="2021-01" db="EMBL/GenBank/DDBJ databases">
        <authorList>
            <person name="Corre E."/>
            <person name="Pelletier E."/>
            <person name="Niang G."/>
            <person name="Scheremetjew M."/>
            <person name="Finn R."/>
            <person name="Kale V."/>
            <person name="Holt S."/>
            <person name="Cochrane G."/>
            <person name="Meng A."/>
            <person name="Brown T."/>
            <person name="Cohen L."/>
        </authorList>
    </citation>
    <scope>NUCLEOTIDE SEQUENCE</scope>
    <source>
        <strain evidence="3">GSBS06</strain>
    </source>
</reference>
<feature type="compositionally biased region" description="Low complexity" evidence="2">
    <location>
        <begin position="37"/>
        <end position="46"/>
    </location>
</feature>
<feature type="coiled-coil region" evidence="1">
    <location>
        <begin position="87"/>
        <end position="164"/>
    </location>
</feature>
<proteinExistence type="predicted"/>